<reference evidence="4" key="1">
    <citation type="submission" date="2012-12" db="EMBL/GenBank/DDBJ databases">
        <authorList>
            <person name="Pethick F.E."/>
            <person name="MacFadyen A.C."/>
            <person name="Tang Z."/>
            <person name="Sangal V."/>
            <person name="Tze-Tze L."/>
            <person name="Chu J."/>
            <person name="Guo M."/>
            <person name="Kirby R."/>
            <person name="Hoskisson P.A."/>
            <person name="Herron P.R."/>
            <person name="Hunter I.S."/>
        </authorList>
    </citation>
    <scope>NUCLEOTIDE SEQUENCE</scope>
    <source>
        <strain evidence="4">ATCC 10970</strain>
    </source>
</reference>
<evidence type="ECO:0000313" key="4">
    <source>
        <dbReference type="EMBL" id="QST86172.1"/>
    </source>
</evidence>
<sequence length="251" mass="25916">MTRGASRRRARRAGPEGDARGARDSGQAFPVYIVAVAGLLFLALAFFAVGQAAAVRNSAQTAADAAALAAGQKYRDQLTTKLLDAVRTGAPWRDFLDGRGVPGDEACTNAQWFAGRNDADATCTPGSYPTSFAVQADTRKTVGRSVIPGTEGKHASARAKAVVEPRCAAGPQREPGPPGTGQDEGQGQGGDQGQSGGQGQNEDGDPPAGEPAPGPPLDLVCEHGKKWTIDPADPRGELPEASDLFSVRLAE</sequence>
<protein>
    <recommendedName>
        <fullName evidence="3">Putative Flp pilus-assembly TadG-like N-terminal domain-containing protein</fullName>
    </recommendedName>
</protein>
<feature type="region of interest" description="Disordered" evidence="1">
    <location>
        <begin position="144"/>
        <end position="251"/>
    </location>
</feature>
<reference evidence="4" key="3">
    <citation type="journal article" date="2021" name="bioRxiv">
        <title>Bilateral symmetry of linear streptomycete chromosomes.</title>
        <authorList>
            <person name="Algora-Gallardo L."/>
            <person name="Schniete J.K."/>
            <person name="Mark D.R."/>
            <person name="Hunter I.S."/>
            <person name="Herron P.R."/>
        </authorList>
    </citation>
    <scope>NUCLEOTIDE SEQUENCE</scope>
    <source>
        <strain evidence="4">ATCC 10970</strain>
    </source>
</reference>
<proteinExistence type="predicted"/>
<feature type="region of interest" description="Disordered" evidence="1">
    <location>
        <begin position="1"/>
        <end position="23"/>
    </location>
</feature>
<dbReference type="Proteomes" id="UP000011074">
    <property type="component" value="Chromosome"/>
</dbReference>
<keyword evidence="2" id="KW-0812">Transmembrane</keyword>
<evidence type="ECO:0000259" key="3">
    <source>
        <dbReference type="Pfam" id="PF13400"/>
    </source>
</evidence>
<keyword evidence="2" id="KW-1133">Transmembrane helix</keyword>
<feature type="compositionally biased region" description="Basic and acidic residues" evidence="1">
    <location>
        <begin position="13"/>
        <end position="23"/>
    </location>
</feature>
<dbReference type="EMBL" id="CP048261">
    <property type="protein sequence ID" value="QST86172.1"/>
    <property type="molecule type" value="Genomic_DNA"/>
</dbReference>
<name>A0A8A1V580_STRR1</name>
<organism evidence="4 5">
    <name type="scientific">Streptomyces rimosus subsp. rimosus (strain ATCC 10970 / DSM 40260 / JCM 4667 / NRRL 2234)</name>
    <dbReference type="NCBI Taxonomy" id="1265868"/>
    <lineage>
        <taxon>Bacteria</taxon>
        <taxon>Bacillati</taxon>
        <taxon>Actinomycetota</taxon>
        <taxon>Actinomycetes</taxon>
        <taxon>Kitasatosporales</taxon>
        <taxon>Streptomycetaceae</taxon>
        <taxon>Streptomyces</taxon>
    </lineage>
</organism>
<feature type="domain" description="Putative Flp pilus-assembly TadG-like N-terminal" evidence="3">
    <location>
        <begin position="26"/>
        <end position="72"/>
    </location>
</feature>
<dbReference type="GeneID" id="66857566"/>
<dbReference type="InterPro" id="IPR028087">
    <property type="entry name" value="Tad_N"/>
</dbReference>
<feature type="transmembrane region" description="Helical" evidence="2">
    <location>
        <begin position="29"/>
        <end position="49"/>
    </location>
</feature>
<reference evidence="4" key="2">
    <citation type="submission" date="2020-01" db="EMBL/GenBank/DDBJ databases">
        <authorList>
            <person name="Algora L."/>
            <person name="Schniete J.K."/>
            <person name="MacFadyen A."/>
            <person name="Hoskisson P.A."/>
            <person name="Hunter I.S."/>
            <person name="Herron P.R."/>
        </authorList>
    </citation>
    <scope>NUCLEOTIDE SEQUENCE</scope>
    <source>
        <strain evidence="4">ATCC 10970</strain>
    </source>
</reference>
<dbReference type="AlphaFoldDB" id="A0A8A1V580"/>
<accession>A0A8A1V580</accession>
<evidence type="ECO:0000313" key="5">
    <source>
        <dbReference type="Proteomes" id="UP000011074"/>
    </source>
</evidence>
<feature type="compositionally biased region" description="Gly residues" evidence="1">
    <location>
        <begin position="182"/>
        <end position="199"/>
    </location>
</feature>
<feature type="compositionally biased region" description="Basic residues" evidence="1">
    <location>
        <begin position="1"/>
        <end position="12"/>
    </location>
</feature>
<gene>
    <name evidence="4" type="ORF">SRIM_026355</name>
</gene>
<evidence type="ECO:0000256" key="1">
    <source>
        <dbReference type="SAM" id="MobiDB-lite"/>
    </source>
</evidence>
<feature type="compositionally biased region" description="Basic and acidic residues" evidence="1">
    <location>
        <begin position="220"/>
        <end position="238"/>
    </location>
</feature>
<dbReference type="Pfam" id="PF13400">
    <property type="entry name" value="Tad"/>
    <property type="match status" value="1"/>
</dbReference>
<dbReference type="RefSeq" id="WP_078575146.1">
    <property type="nucleotide sequence ID" value="NZ_CP048261.1"/>
</dbReference>
<keyword evidence="2" id="KW-0472">Membrane</keyword>
<evidence type="ECO:0000256" key="2">
    <source>
        <dbReference type="SAM" id="Phobius"/>
    </source>
</evidence>